<evidence type="ECO:0000313" key="2">
    <source>
        <dbReference type="Proteomes" id="UP000014417"/>
    </source>
</evidence>
<dbReference type="RefSeq" id="WP_016455367.1">
    <property type="nucleotide sequence ID" value="NZ_KE150269.1"/>
</dbReference>
<protein>
    <recommendedName>
        <fullName evidence="3">Ferric siderophore reductase C-terminal domain-containing protein</fullName>
    </recommendedName>
</protein>
<organism evidence="1 2">
    <name type="scientific">Propionimicrobium lymphophilum ACS-093-V-SCH5</name>
    <dbReference type="NCBI Taxonomy" id="883161"/>
    <lineage>
        <taxon>Bacteria</taxon>
        <taxon>Bacillati</taxon>
        <taxon>Actinomycetota</taxon>
        <taxon>Actinomycetes</taxon>
        <taxon>Propionibacteriales</taxon>
        <taxon>Propionibacteriaceae</taxon>
        <taxon>Propionimicrobium</taxon>
    </lineage>
</organism>
<keyword evidence="2" id="KW-1185">Reference proteome</keyword>
<evidence type="ECO:0008006" key="3">
    <source>
        <dbReference type="Google" id="ProtNLM"/>
    </source>
</evidence>
<accession>S2WJZ1</accession>
<comment type="caution">
    <text evidence="1">The sequence shown here is derived from an EMBL/GenBank/DDBJ whole genome shotgun (WGS) entry which is preliminary data.</text>
</comment>
<dbReference type="HOGENOM" id="CLU_1064496_0_0_11"/>
<reference evidence="1 2" key="1">
    <citation type="submission" date="2013-04" db="EMBL/GenBank/DDBJ databases">
        <title>The Genome Sequence of Propionimicrobium lymphophilum ACS-093-V-SCH5.</title>
        <authorList>
            <consortium name="The Broad Institute Genomics Platform"/>
            <person name="Earl A."/>
            <person name="Ward D."/>
            <person name="Feldgarden M."/>
            <person name="Gevers D."/>
            <person name="Saerens B."/>
            <person name="Vaneechoutte M."/>
            <person name="Walker B."/>
            <person name="Young S."/>
            <person name="Zeng Q."/>
            <person name="Gargeya S."/>
            <person name="Fitzgerald M."/>
            <person name="Haas B."/>
            <person name="Abouelleil A."/>
            <person name="Allen A.W."/>
            <person name="Alvarado L."/>
            <person name="Arachchi H.M."/>
            <person name="Berlin A.M."/>
            <person name="Chapman S.B."/>
            <person name="Gainer-Dewar J."/>
            <person name="Goldberg J."/>
            <person name="Griggs A."/>
            <person name="Gujja S."/>
            <person name="Hansen M."/>
            <person name="Howarth C."/>
            <person name="Imamovic A."/>
            <person name="Ireland A."/>
            <person name="Larimer J."/>
            <person name="McCowan C."/>
            <person name="Murphy C."/>
            <person name="Pearson M."/>
            <person name="Poon T.W."/>
            <person name="Priest M."/>
            <person name="Roberts A."/>
            <person name="Saif S."/>
            <person name="Shea T."/>
            <person name="Sisk P."/>
            <person name="Sykes S."/>
            <person name="Wortman J."/>
            <person name="Nusbaum C."/>
            <person name="Birren B."/>
        </authorList>
    </citation>
    <scope>NUCLEOTIDE SEQUENCE [LARGE SCALE GENOMIC DNA]</scope>
    <source>
        <strain evidence="1 2">ACS-093-V-SCH5</strain>
    </source>
</reference>
<dbReference type="OrthoDB" id="4410286at2"/>
<proteinExistence type="predicted"/>
<dbReference type="Proteomes" id="UP000014417">
    <property type="component" value="Unassembled WGS sequence"/>
</dbReference>
<dbReference type="EMBL" id="AGZR01000005">
    <property type="protein sequence ID" value="EPD32992.1"/>
    <property type="molecule type" value="Genomic_DNA"/>
</dbReference>
<gene>
    <name evidence="1" type="ORF">HMPREF9306_00521</name>
</gene>
<evidence type="ECO:0000313" key="1">
    <source>
        <dbReference type="EMBL" id="EPD32992.1"/>
    </source>
</evidence>
<sequence>MPESVNELDAVQIVERTLPYLAHHDVRFGAPETDDPVYPAVELCDPASGAARKMIEAHCEMRGLPFCKEGASLIFQRYCHRLCGLASASALITGSVPLLTSGNVSMSLVNGTPKTMWLAENKTIDNPNFDALTAMLLDGHLLEMASNWKHIVGPGIRNLHGNIAASLALGVRKVADQVGLEKAKFFGEELLASRKELRGLGEYEIISAYGKTGLFFHRRSCCHWYAARNGKYCSWCSKRTKQERVAEFQNQMKPKD</sequence>
<name>S2WJZ1_9ACTN</name>
<dbReference type="AlphaFoldDB" id="S2WJZ1"/>